<dbReference type="AlphaFoldDB" id="A0A657LNV9"/>
<evidence type="ECO:0000256" key="2">
    <source>
        <dbReference type="ARBA" id="ARBA00010072"/>
    </source>
</evidence>
<comment type="caution">
    <text evidence="11">The sequence shown here is derived from an EMBL/GenBank/DDBJ whole genome shotgun (WGS) entry which is preliminary data.</text>
</comment>
<feature type="transmembrane region" description="Helical" evidence="9">
    <location>
        <begin position="100"/>
        <end position="123"/>
    </location>
</feature>
<dbReference type="SUPFAM" id="SSF161098">
    <property type="entry name" value="MetI-like"/>
    <property type="match status" value="1"/>
</dbReference>
<evidence type="ECO:0000256" key="9">
    <source>
        <dbReference type="RuleBase" id="RU363032"/>
    </source>
</evidence>
<dbReference type="CDD" id="cd06261">
    <property type="entry name" value="TM_PBP2"/>
    <property type="match status" value="1"/>
</dbReference>
<accession>A0A657LNV9</accession>
<dbReference type="InterPro" id="IPR043429">
    <property type="entry name" value="ArtM/GltK/GlnP/TcyL/YhdX-like"/>
</dbReference>
<evidence type="ECO:0000256" key="5">
    <source>
        <dbReference type="ARBA" id="ARBA00022519"/>
    </source>
</evidence>
<dbReference type="GO" id="GO:0006865">
    <property type="term" value="P:amino acid transport"/>
    <property type="evidence" value="ECO:0007669"/>
    <property type="project" value="TreeGrafter"/>
</dbReference>
<keyword evidence="3 9" id="KW-0813">Transport</keyword>
<dbReference type="GO" id="GO:0043190">
    <property type="term" value="C:ATP-binding cassette (ABC) transporter complex"/>
    <property type="evidence" value="ECO:0007669"/>
    <property type="project" value="InterPro"/>
</dbReference>
<dbReference type="InterPro" id="IPR010065">
    <property type="entry name" value="AA_ABC_transptr_permease_3TM"/>
</dbReference>
<keyword evidence="5" id="KW-0997">Cell inner membrane</keyword>
<evidence type="ECO:0000256" key="4">
    <source>
        <dbReference type="ARBA" id="ARBA00022475"/>
    </source>
</evidence>
<gene>
    <name evidence="11" type="ORF">AX760_05525</name>
</gene>
<feature type="transmembrane region" description="Helical" evidence="9">
    <location>
        <begin position="244"/>
        <end position="266"/>
    </location>
</feature>
<dbReference type="InterPro" id="IPR000515">
    <property type="entry name" value="MetI-like"/>
</dbReference>
<dbReference type="PANTHER" id="PTHR30614:SF10">
    <property type="entry name" value="ARGININE ABC TRANSPORTER PERMEASE PROTEIN ARTM"/>
    <property type="match status" value="1"/>
</dbReference>
<comment type="subcellular location">
    <subcellularLocation>
        <location evidence="1">Cell inner membrane</location>
        <topology evidence="1">Multi-pass membrane protein</topology>
    </subcellularLocation>
    <subcellularLocation>
        <location evidence="9">Cell membrane</location>
        <topology evidence="9">Multi-pass membrane protein</topology>
    </subcellularLocation>
</comment>
<dbReference type="EMBL" id="LSRP01000107">
    <property type="protein sequence ID" value="OJF93456.1"/>
    <property type="molecule type" value="Genomic_DNA"/>
</dbReference>
<reference evidence="11 12" key="1">
    <citation type="submission" date="2016-02" db="EMBL/GenBank/DDBJ databases">
        <title>Genome sequencing of a beta-galactosidase producing bacteria Rhizobium sp. 59.</title>
        <authorList>
            <person name="Wang D."/>
            <person name="Kot W."/>
            <person name="Qin Y."/>
            <person name="Hansen L."/>
            <person name="Naqvi K."/>
            <person name="Rensing C."/>
        </authorList>
    </citation>
    <scope>NUCLEOTIDE SEQUENCE [LARGE SCALE GENOMIC DNA]</scope>
    <source>
        <strain evidence="11 12">59</strain>
    </source>
</reference>
<feature type="domain" description="ABC transmembrane type-1" evidence="10">
    <location>
        <begin position="66"/>
        <end position="263"/>
    </location>
</feature>
<dbReference type="NCBIfam" id="TIGR01726">
    <property type="entry name" value="HEQRo_perm_3TM"/>
    <property type="match status" value="1"/>
</dbReference>
<keyword evidence="8 9" id="KW-0472">Membrane</keyword>
<feature type="transmembrane region" description="Helical" evidence="9">
    <location>
        <begin position="135"/>
        <end position="155"/>
    </location>
</feature>
<comment type="similarity">
    <text evidence="2">Belongs to the binding-protein-dependent transport system permease family. HisMQ subfamily.</text>
</comment>
<dbReference type="RefSeq" id="WP_071834593.1">
    <property type="nucleotide sequence ID" value="NZ_LSRP01000107.1"/>
</dbReference>
<keyword evidence="4" id="KW-1003">Cell membrane</keyword>
<evidence type="ECO:0000259" key="10">
    <source>
        <dbReference type="PROSITE" id="PS50928"/>
    </source>
</evidence>
<evidence type="ECO:0000256" key="6">
    <source>
        <dbReference type="ARBA" id="ARBA00022692"/>
    </source>
</evidence>
<dbReference type="Pfam" id="PF00528">
    <property type="entry name" value="BPD_transp_1"/>
    <property type="match status" value="1"/>
</dbReference>
<name>A0A657LNV9_9HYPH</name>
<dbReference type="PANTHER" id="PTHR30614">
    <property type="entry name" value="MEMBRANE COMPONENT OF AMINO ACID ABC TRANSPORTER"/>
    <property type="match status" value="1"/>
</dbReference>
<keyword evidence="7 9" id="KW-1133">Transmembrane helix</keyword>
<feature type="transmembrane region" description="Helical" evidence="9">
    <location>
        <begin position="210"/>
        <end position="229"/>
    </location>
</feature>
<keyword evidence="12" id="KW-1185">Reference proteome</keyword>
<dbReference type="OrthoDB" id="9814550at2"/>
<evidence type="ECO:0000256" key="1">
    <source>
        <dbReference type="ARBA" id="ARBA00004429"/>
    </source>
</evidence>
<sequence length="276" mass="31263">MSHRETMLPALPAPPEAARRFTTSRLIGNVTLGIWLAAAIGIVLFIIDSWSIEKLTKYGPNLISGLGVTLTLVSISVVLGGILSLPLAYARMTKNKVLSWLAYIYVYFFRGTPLITQLFLIYYGFGTFRPYLEAIGLWTFFRDAWFCALLTFTLNTAAYQAEILRGAIQSVPRGQHEGSAALGLPRRIAFFKIILPQAMIVALRPYGNEIILMIKGSAIVAIVTVFDLMGETRRAFSRTYDFQMYLWAAILYLIMVEILRNLWAWIENRLTRHLKR</sequence>
<dbReference type="GO" id="GO:0022857">
    <property type="term" value="F:transmembrane transporter activity"/>
    <property type="evidence" value="ECO:0007669"/>
    <property type="project" value="InterPro"/>
</dbReference>
<proteinExistence type="inferred from homology"/>
<dbReference type="Gene3D" id="1.10.3720.10">
    <property type="entry name" value="MetI-like"/>
    <property type="match status" value="1"/>
</dbReference>
<evidence type="ECO:0000256" key="7">
    <source>
        <dbReference type="ARBA" id="ARBA00022989"/>
    </source>
</evidence>
<keyword evidence="6 9" id="KW-0812">Transmembrane</keyword>
<evidence type="ECO:0000256" key="3">
    <source>
        <dbReference type="ARBA" id="ARBA00022448"/>
    </source>
</evidence>
<evidence type="ECO:0000313" key="11">
    <source>
        <dbReference type="EMBL" id="OJF93456.1"/>
    </source>
</evidence>
<feature type="transmembrane region" description="Helical" evidence="9">
    <location>
        <begin position="26"/>
        <end position="47"/>
    </location>
</feature>
<feature type="transmembrane region" description="Helical" evidence="9">
    <location>
        <begin position="67"/>
        <end position="88"/>
    </location>
</feature>
<evidence type="ECO:0000256" key="8">
    <source>
        <dbReference type="ARBA" id="ARBA00023136"/>
    </source>
</evidence>
<dbReference type="InterPro" id="IPR035906">
    <property type="entry name" value="MetI-like_sf"/>
</dbReference>
<organism evidence="11 12">
    <name type="scientific">Pararhizobium antarcticum</name>
    <dbReference type="NCBI Taxonomy" id="1798805"/>
    <lineage>
        <taxon>Bacteria</taxon>
        <taxon>Pseudomonadati</taxon>
        <taxon>Pseudomonadota</taxon>
        <taxon>Alphaproteobacteria</taxon>
        <taxon>Hyphomicrobiales</taxon>
        <taxon>Rhizobiaceae</taxon>
        <taxon>Rhizobium/Agrobacterium group</taxon>
        <taxon>Pararhizobium</taxon>
    </lineage>
</organism>
<dbReference type="PROSITE" id="PS50928">
    <property type="entry name" value="ABC_TM1"/>
    <property type="match status" value="1"/>
</dbReference>
<protein>
    <submittedName>
        <fullName evidence="11">Amino acid ABC transporter permease</fullName>
    </submittedName>
</protein>
<evidence type="ECO:0000313" key="12">
    <source>
        <dbReference type="Proteomes" id="UP000182661"/>
    </source>
</evidence>
<dbReference type="Proteomes" id="UP000182661">
    <property type="component" value="Unassembled WGS sequence"/>
</dbReference>